<dbReference type="InterPro" id="IPR019196">
    <property type="entry name" value="ABC_transp_unknown"/>
</dbReference>
<dbReference type="EMBL" id="BARS01026721">
    <property type="protein sequence ID" value="GAG03791.1"/>
    <property type="molecule type" value="Genomic_DNA"/>
</dbReference>
<gene>
    <name evidence="3" type="ORF">S01H1_42077</name>
</gene>
<accession>X0VTB7</accession>
<reference evidence="3" key="1">
    <citation type="journal article" date="2014" name="Front. Microbiol.">
        <title>High frequency of phylogenetically diverse reductive dehalogenase-homologous genes in deep subseafloor sedimentary metagenomes.</title>
        <authorList>
            <person name="Kawai M."/>
            <person name="Futagami T."/>
            <person name="Toyoda A."/>
            <person name="Takaki Y."/>
            <person name="Nishi S."/>
            <person name="Hori S."/>
            <person name="Arai W."/>
            <person name="Tsubouchi T."/>
            <person name="Morono Y."/>
            <person name="Uchiyama I."/>
            <person name="Ito T."/>
            <person name="Fujiyama A."/>
            <person name="Inagaki F."/>
            <person name="Takami H."/>
        </authorList>
    </citation>
    <scope>NUCLEOTIDE SEQUENCE</scope>
    <source>
        <strain evidence="3">Expedition CK06-06</strain>
    </source>
</reference>
<organism evidence="3">
    <name type="scientific">marine sediment metagenome</name>
    <dbReference type="NCBI Taxonomy" id="412755"/>
    <lineage>
        <taxon>unclassified sequences</taxon>
        <taxon>metagenomes</taxon>
        <taxon>ecological metagenomes</taxon>
    </lineage>
</organism>
<comment type="caution">
    <text evidence="3">The sequence shown here is derived from an EMBL/GenBank/DDBJ whole genome shotgun (WGS) entry which is preliminary data.</text>
</comment>
<keyword evidence="1" id="KW-0812">Transmembrane</keyword>
<proteinExistence type="predicted"/>
<evidence type="ECO:0000313" key="3">
    <source>
        <dbReference type="EMBL" id="GAG03791.1"/>
    </source>
</evidence>
<sequence length="189" mass="21336">MDTTLAQGKGFEVEGLLYTSELSGRRTGYTIYMDPMQRMTRNDLSEKHIPIAAIVKGNFKSYFAESGPPKKPGDEEGEEVEYDGPFTAEAEKENRLLLVGDGNIALDRYVQDPRQLLFIQNAADWLLQSEDLIAIRSKQIPIKPLREVPDVIRNLIKWANRIGPVIAAIIVGIVLWQIRRIRNKALMVG</sequence>
<evidence type="ECO:0000259" key="2">
    <source>
        <dbReference type="Pfam" id="PF09822"/>
    </source>
</evidence>
<evidence type="ECO:0000256" key="1">
    <source>
        <dbReference type="SAM" id="Phobius"/>
    </source>
</evidence>
<dbReference type="AlphaFoldDB" id="X0VTB7"/>
<keyword evidence="1" id="KW-0472">Membrane</keyword>
<feature type="domain" description="ABC-type uncharacterised transport system" evidence="2">
    <location>
        <begin position="5"/>
        <end position="120"/>
    </location>
</feature>
<dbReference type="Pfam" id="PF09822">
    <property type="entry name" value="ABC_transp_aux"/>
    <property type="match status" value="1"/>
</dbReference>
<name>X0VTB7_9ZZZZ</name>
<keyword evidence="1" id="KW-1133">Transmembrane helix</keyword>
<protein>
    <recommendedName>
        <fullName evidence="2">ABC-type uncharacterized transport system domain-containing protein</fullName>
    </recommendedName>
</protein>
<feature type="transmembrane region" description="Helical" evidence="1">
    <location>
        <begin position="158"/>
        <end position="178"/>
    </location>
</feature>